<dbReference type="PANTHER" id="PTHR43214">
    <property type="entry name" value="TWO-COMPONENT RESPONSE REGULATOR"/>
    <property type="match status" value="1"/>
</dbReference>
<dbReference type="PROSITE" id="PS50110">
    <property type="entry name" value="RESPONSE_REGULATORY"/>
    <property type="match status" value="1"/>
</dbReference>
<dbReference type="PROSITE" id="PS50043">
    <property type="entry name" value="HTH_LUXR_2"/>
    <property type="match status" value="1"/>
</dbReference>
<dbReference type="InterPro" id="IPR058245">
    <property type="entry name" value="NreC/VraR/RcsB-like_REC"/>
</dbReference>
<dbReference type="Pfam" id="PF00072">
    <property type="entry name" value="Response_reg"/>
    <property type="match status" value="1"/>
</dbReference>
<organism evidence="8 9">
    <name type="scientific">Flavilitoribacter nigricans (strain ATCC 23147 / DSM 23189 / NBRC 102662 / NCIMB 1420 / SS-2)</name>
    <name type="common">Lewinella nigricans</name>
    <dbReference type="NCBI Taxonomy" id="1122177"/>
    <lineage>
        <taxon>Bacteria</taxon>
        <taxon>Pseudomonadati</taxon>
        <taxon>Bacteroidota</taxon>
        <taxon>Saprospiria</taxon>
        <taxon>Saprospirales</taxon>
        <taxon>Lewinellaceae</taxon>
        <taxon>Flavilitoribacter</taxon>
    </lineage>
</organism>
<dbReference type="CDD" id="cd17535">
    <property type="entry name" value="REC_NarL-like"/>
    <property type="match status" value="1"/>
</dbReference>
<dbReference type="SMART" id="SM00421">
    <property type="entry name" value="HTH_LUXR"/>
    <property type="match status" value="1"/>
</dbReference>
<name>A0A2D0N8R2_FLAN2</name>
<dbReference type="EMBL" id="PDUD01000024">
    <property type="protein sequence ID" value="PHN04901.1"/>
    <property type="molecule type" value="Genomic_DNA"/>
</dbReference>
<dbReference type="PANTHER" id="PTHR43214:SF41">
    <property type="entry name" value="NITRATE_NITRITE RESPONSE REGULATOR PROTEIN NARP"/>
    <property type="match status" value="1"/>
</dbReference>
<dbReference type="SMART" id="SM00448">
    <property type="entry name" value="REC"/>
    <property type="match status" value="1"/>
</dbReference>
<dbReference type="Proteomes" id="UP000223913">
    <property type="component" value="Unassembled WGS sequence"/>
</dbReference>
<dbReference type="GO" id="GO:0000160">
    <property type="term" value="P:phosphorelay signal transduction system"/>
    <property type="evidence" value="ECO:0007669"/>
    <property type="project" value="InterPro"/>
</dbReference>
<dbReference type="SUPFAM" id="SSF52172">
    <property type="entry name" value="CheY-like"/>
    <property type="match status" value="1"/>
</dbReference>
<dbReference type="InterPro" id="IPR001789">
    <property type="entry name" value="Sig_transdc_resp-reg_receiver"/>
</dbReference>
<evidence type="ECO:0000256" key="2">
    <source>
        <dbReference type="ARBA" id="ARBA00023015"/>
    </source>
</evidence>
<dbReference type="GO" id="GO:0003677">
    <property type="term" value="F:DNA binding"/>
    <property type="evidence" value="ECO:0007669"/>
    <property type="project" value="UniProtKB-KW"/>
</dbReference>
<proteinExistence type="predicted"/>
<dbReference type="InterPro" id="IPR011006">
    <property type="entry name" value="CheY-like_superfamily"/>
</dbReference>
<keyword evidence="1 5" id="KW-0597">Phosphoprotein</keyword>
<dbReference type="InterPro" id="IPR016032">
    <property type="entry name" value="Sig_transdc_resp-reg_C-effctor"/>
</dbReference>
<protein>
    <submittedName>
        <fullName evidence="8">DNA-binding response regulator</fullName>
    </submittedName>
</protein>
<evidence type="ECO:0000256" key="4">
    <source>
        <dbReference type="ARBA" id="ARBA00023163"/>
    </source>
</evidence>
<dbReference type="InterPro" id="IPR000792">
    <property type="entry name" value="Tscrpt_reg_LuxR_C"/>
</dbReference>
<dbReference type="InterPro" id="IPR039420">
    <property type="entry name" value="WalR-like"/>
</dbReference>
<keyword evidence="9" id="KW-1185">Reference proteome</keyword>
<dbReference type="AlphaFoldDB" id="A0A2D0N8R2"/>
<evidence type="ECO:0000256" key="1">
    <source>
        <dbReference type="ARBA" id="ARBA00022553"/>
    </source>
</evidence>
<dbReference type="Pfam" id="PF00196">
    <property type="entry name" value="GerE"/>
    <property type="match status" value="1"/>
</dbReference>
<dbReference type="SUPFAM" id="SSF46894">
    <property type="entry name" value="C-terminal effector domain of the bipartite response regulators"/>
    <property type="match status" value="1"/>
</dbReference>
<keyword evidence="4" id="KW-0804">Transcription</keyword>
<evidence type="ECO:0000313" key="8">
    <source>
        <dbReference type="EMBL" id="PHN04901.1"/>
    </source>
</evidence>
<keyword evidence="2" id="KW-0805">Transcription regulation</keyword>
<feature type="domain" description="Response regulatory" evidence="7">
    <location>
        <begin position="3"/>
        <end position="119"/>
    </location>
</feature>
<dbReference type="PRINTS" id="PR00038">
    <property type="entry name" value="HTHLUXR"/>
</dbReference>
<sequence>MKKILIADDHQLVIDGIKLMLSTETDLECVADAHSGQEVLDYLQNKPVDMVILDINMPDLNGVETCRILQRDYPEVKVLALSMLKEASLIKLMLKNGAHAYVLKHAGKEEVIQAIRKVFAGQNYYSEEVSEIIMASLAGQSTKEKPQSPFPQLSRREKQVLRLIVDEFTTAEIAEKLHISFGTVETHRRNILIKLGARNTAGLVRTAIEYGLLED</sequence>
<evidence type="ECO:0000256" key="3">
    <source>
        <dbReference type="ARBA" id="ARBA00023125"/>
    </source>
</evidence>
<dbReference type="OrthoDB" id="9797341at2"/>
<dbReference type="Gene3D" id="3.40.50.2300">
    <property type="match status" value="1"/>
</dbReference>
<evidence type="ECO:0000313" key="9">
    <source>
        <dbReference type="Proteomes" id="UP000223913"/>
    </source>
</evidence>
<reference evidence="8 9" key="1">
    <citation type="submission" date="2017-10" db="EMBL/GenBank/DDBJ databases">
        <title>The draft genome sequence of Lewinella nigricans NBRC 102662.</title>
        <authorList>
            <person name="Wang K."/>
        </authorList>
    </citation>
    <scope>NUCLEOTIDE SEQUENCE [LARGE SCALE GENOMIC DNA]</scope>
    <source>
        <strain evidence="8 9">NBRC 102662</strain>
    </source>
</reference>
<keyword evidence="3 8" id="KW-0238">DNA-binding</keyword>
<comment type="caution">
    <text evidence="8">The sequence shown here is derived from an EMBL/GenBank/DDBJ whole genome shotgun (WGS) entry which is preliminary data.</text>
</comment>
<dbReference type="GO" id="GO:0006355">
    <property type="term" value="P:regulation of DNA-templated transcription"/>
    <property type="evidence" value="ECO:0007669"/>
    <property type="project" value="InterPro"/>
</dbReference>
<gene>
    <name evidence="8" type="ORF">CRP01_20005</name>
</gene>
<feature type="domain" description="HTH luxR-type" evidence="6">
    <location>
        <begin position="146"/>
        <end position="211"/>
    </location>
</feature>
<evidence type="ECO:0000259" key="6">
    <source>
        <dbReference type="PROSITE" id="PS50043"/>
    </source>
</evidence>
<feature type="modified residue" description="4-aspartylphosphate" evidence="5">
    <location>
        <position position="54"/>
    </location>
</feature>
<evidence type="ECO:0000256" key="5">
    <source>
        <dbReference type="PROSITE-ProRule" id="PRU00169"/>
    </source>
</evidence>
<dbReference type="CDD" id="cd06170">
    <property type="entry name" value="LuxR_C_like"/>
    <property type="match status" value="1"/>
</dbReference>
<evidence type="ECO:0000259" key="7">
    <source>
        <dbReference type="PROSITE" id="PS50110"/>
    </source>
</evidence>
<accession>A0A2D0N8R2</accession>